<dbReference type="EMBL" id="JBHSAB010000014">
    <property type="protein sequence ID" value="MFC3908789.1"/>
    <property type="molecule type" value="Genomic_DNA"/>
</dbReference>
<dbReference type="RefSeq" id="WP_382342393.1">
    <property type="nucleotide sequence ID" value="NZ_JBHSAB010000014.1"/>
</dbReference>
<dbReference type="NCBIfam" id="TIGR00150">
    <property type="entry name" value="T6A_YjeE"/>
    <property type="match status" value="1"/>
</dbReference>
<keyword evidence="9" id="KW-0460">Magnesium</keyword>
<organism evidence="11 12">
    <name type="scientific">Legionella dresdenensis</name>
    <dbReference type="NCBI Taxonomy" id="450200"/>
    <lineage>
        <taxon>Bacteria</taxon>
        <taxon>Pseudomonadati</taxon>
        <taxon>Pseudomonadota</taxon>
        <taxon>Gammaproteobacteria</taxon>
        <taxon>Legionellales</taxon>
        <taxon>Legionellaceae</taxon>
        <taxon>Legionella</taxon>
    </lineage>
</organism>
<dbReference type="PANTHER" id="PTHR33540:SF2">
    <property type="entry name" value="TRNA THREONYLCARBAMOYLADENOSINE BIOSYNTHESIS PROTEIN TSAE"/>
    <property type="match status" value="1"/>
</dbReference>
<evidence type="ECO:0000256" key="4">
    <source>
        <dbReference type="ARBA" id="ARBA00022490"/>
    </source>
</evidence>
<dbReference type="Gene3D" id="3.40.50.300">
    <property type="entry name" value="P-loop containing nucleotide triphosphate hydrolases"/>
    <property type="match status" value="1"/>
</dbReference>
<evidence type="ECO:0000256" key="7">
    <source>
        <dbReference type="ARBA" id="ARBA00022741"/>
    </source>
</evidence>
<keyword evidence="12" id="KW-1185">Reference proteome</keyword>
<evidence type="ECO:0000256" key="2">
    <source>
        <dbReference type="ARBA" id="ARBA00007599"/>
    </source>
</evidence>
<gene>
    <name evidence="11" type="primary">tsaE</name>
    <name evidence="11" type="ORF">ACFORL_06820</name>
</gene>
<keyword evidence="5" id="KW-0819">tRNA processing</keyword>
<keyword evidence="6" id="KW-0479">Metal-binding</keyword>
<dbReference type="InterPro" id="IPR003442">
    <property type="entry name" value="T6A_TsaE"/>
</dbReference>
<sequence length="154" mass="16919">MTLEIELPDEDASNQLATVLAACLQAPAVITFAGEIGAGKTTLIRAMLRALGVTSAIKSPTFSLVESYQIKNLHIHHFDLYRIQDEAELEYIGFRDYFNDSAVCCLEWPERAVYSLAETDLRLALTMQGNGRLLKIDAASAIGEKILACLVSKQ</sequence>
<evidence type="ECO:0000313" key="12">
    <source>
        <dbReference type="Proteomes" id="UP001595758"/>
    </source>
</evidence>
<keyword evidence="4" id="KW-0963">Cytoplasm</keyword>
<evidence type="ECO:0000256" key="10">
    <source>
        <dbReference type="ARBA" id="ARBA00032441"/>
    </source>
</evidence>
<evidence type="ECO:0000256" key="3">
    <source>
        <dbReference type="ARBA" id="ARBA00019010"/>
    </source>
</evidence>
<dbReference type="Pfam" id="PF02367">
    <property type="entry name" value="TsaE"/>
    <property type="match status" value="1"/>
</dbReference>
<comment type="caution">
    <text evidence="11">The sequence shown here is derived from an EMBL/GenBank/DDBJ whole genome shotgun (WGS) entry which is preliminary data.</text>
</comment>
<evidence type="ECO:0000256" key="1">
    <source>
        <dbReference type="ARBA" id="ARBA00004496"/>
    </source>
</evidence>
<reference evidence="12" key="1">
    <citation type="journal article" date="2019" name="Int. J. Syst. Evol. Microbiol.">
        <title>The Global Catalogue of Microorganisms (GCM) 10K type strain sequencing project: providing services to taxonomists for standard genome sequencing and annotation.</title>
        <authorList>
            <consortium name="The Broad Institute Genomics Platform"/>
            <consortium name="The Broad Institute Genome Sequencing Center for Infectious Disease"/>
            <person name="Wu L."/>
            <person name="Ma J."/>
        </authorList>
    </citation>
    <scope>NUCLEOTIDE SEQUENCE [LARGE SCALE GENOMIC DNA]</scope>
    <source>
        <strain evidence="12">CCUG 59858</strain>
    </source>
</reference>
<name>A0ABV8CF49_9GAMM</name>
<comment type="subcellular location">
    <subcellularLocation>
        <location evidence="1">Cytoplasm</location>
    </subcellularLocation>
</comment>
<dbReference type="Proteomes" id="UP001595758">
    <property type="component" value="Unassembled WGS sequence"/>
</dbReference>
<keyword evidence="8" id="KW-0067">ATP-binding</keyword>
<evidence type="ECO:0000256" key="9">
    <source>
        <dbReference type="ARBA" id="ARBA00022842"/>
    </source>
</evidence>
<evidence type="ECO:0000256" key="6">
    <source>
        <dbReference type="ARBA" id="ARBA00022723"/>
    </source>
</evidence>
<proteinExistence type="inferred from homology"/>
<protein>
    <recommendedName>
        <fullName evidence="3">tRNA threonylcarbamoyladenosine biosynthesis protein TsaE</fullName>
    </recommendedName>
    <alternativeName>
        <fullName evidence="10">t(6)A37 threonylcarbamoyladenosine biosynthesis protein TsaE</fullName>
    </alternativeName>
</protein>
<evidence type="ECO:0000256" key="8">
    <source>
        <dbReference type="ARBA" id="ARBA00022840"/>
    </source>
</evidence>
<evidence type="ECO:0000313" key="11">
    <source>
        <dbReference type="EMBL" id="MFC3908789.1"/>
    </source>
</evidence>
<dbReference type="InterPro" id="IPR027417">
    <property type="entry name" value="P-loop_NTPase"/>
</dbReference>
<keyword evidence="7" id="KW-0547">Nucleotide-binding</keyword>
<dbReference type="PANTHER" id="PTHR33540">
    <property type="entry name" value="TRNA THREONYLCARBAMOYLADENOSINE BIOSYNTHESIS PROTEIN TSAE"/>
    <property type="match status" value="1"/>
</dbReference>
<dbReference type="SUPFAM" id="SSF52540">
    <property type="entry name" value="P-loop containing nucleoside triphosphate hydrolases"/>
    <property type="match status" value="1"/>
</dbReference>
<comment type="similarity">
    <text evidence="2">Belongs to the TsaE family.</text>
</comment>
<accession>A0ABV8CF49</accession>
<evidence type="ECO:0000256" key="5">
    <source>
        <dbReference type="ARBA" id="ARBA00022694"/>
    </source>
</evidence>